<dbReference type="OrthoDB" id="3264588at2759"/>
<dbReference type="Gene3D" id="2.170.150.70">
    <property type="match status" value="1"/>
</dbReference>
<dbReference type="PANTHER" id="PTHR28620">
    <property type="entry name" value="CENTROMERE PROTEIN V"/>
    <property type="match status" value="1"/>
</dbReference>
<keyword evidence="3" id="KW-0862">Zinc</keyword>
<comment type="similarity">
    <text evidence="1">Belongs to the Gfa family.</text>
</comment>
<evidence type="ECO:0000256" key="3">
    <source>
        <dbReference type="ARBA" id="ARBA00022833"/>
    </source>
</evidence>
<evidence type="ECO:0000313" key="6">
    <source>
        <dbReference type="Proteomes" id="UP000076532"/>
    </source>
</evidence>
<keyword evidence="6" id="KW-1185">Reference proteome</keyword>
<dbReference type="GO" id="GO:0046872">
    <property type="term" value="F:metal ion binding"/>
    <property type="evidence" value="ECO:0007669"/>
    <property type="project" value="UniProtKB-KW"/>
</dbReference>
<dbReference type="GO" id="GO:0016846">
    <property type="term" value="F:carbon-sulfur lyase activity"/>
    <property type="evidence" value="ECO:0007669"/>
    <property type="project" value="InterPro"/>
</dbReference>
<dbReference type="InterPro" id="IPR006913">
    <property type="entry name" value="CENP-V/GFA"/>
</dbReference>
<protein>
    <recommendedName>
        <fullName evidence="4">CENP-V/GFA domain-containing protein</fullName>
    </recommendedName>
</protein>
<organism evidence="5 6">
    <name type="scientific">Athelia psychrophila</name>
    <dbReference type="NCBI Taxonomy" id="1759441"/>
    <lineage>
        <taxon>Eukaryota</taxon>
        <taxon>Fungi</taxon>
        <taxon>Dikarya</taxon>
        <taxon>Basidiomycota</taxon>
        <taxon>Agaricomycotina</taxon>
        <taxon>Agaricomycetes</taxon>
        <taxon>Agaricomycetidae</taxon>
        <taxon>Atheliales</taxon>
        <taxon>Atheliaceae</taxon>
        <taxon>Athelia</taxon>
    </lineage>
</organism>
<sequence length="151" mass="17077">MKYKPHDMKDYGGSYQYPDFPLDSGITPSDPSFVPYHGNCQCKAVTYTAYLPSLSETAVEQCNCSICTSNGYLRAYAQIPDVVFHSGEDSLATYTFNRHQRLHKFCQRCGSSILVDRTGAGMADLWMNVRMFKDVDLNGLRYKVFDGKNLL</sequence>
<dbReference type="Pfam" id="PF04828">
    <property type="entry name" value="GFA"/>
    <property type="match status" value="1"/>
</dbReference>
<dbReference type="InterPro" id="IPR052355">
    <property type="entry name" value="CENP-V-like"/>
</dbReference>
<dbReference type="EMBL" id="KV417535">
    <property type="protein sequence ID" value="KZP23032.1"/>
    <property type="molecule type" value="Genomic_DNA"/>
</dbReference>
<keyword evidence="2" id="KW-0479">Metal-binding</keyword>
<evidence type="ECO:0000259" key="4">
    <source>
        <dbReference type="PROSITE" id="PS51891"/>
    </source>
</evidence>
<evidence type="ECO:0000256" key="1">
    <source>
        <dbReference type="ARBA" id="ARBA00005495"/>
    </source>
</evidence>
<dbReference type="PROSITE" id="PS51891">
    <property type="entry name" value="CENP_V_GFA"/>
    <property type="match status" value="1"/>
</dbReference>
<dbReference type="Proteomes" id="UP000076532">
    <property type="component" value="Unassembled WGS sequence"/>
</dbReference>
<dbReference type="STRING" id="436010.A0A166LJS7"/>
<accession>A0A166LJS7</accession>
<reference evidence="5 6" key="1">
    <citation type="journal article" date="2016" name="Mol. Biol. Evol.">
        <title>Comparative Genomics of Early-Diverging Mushroom-Forming Fungi Provides Insights into the Origins of Lignocellulose Decay Capabilities.</title>
        <authorList>
            <person name="Nagy L.G."/>
            <person name="Riley R."/>
            <person name="Tritt A."/>
            <person name="Adam C."/>
            <person name="Daum C."/>
            <person name="Floudas D."/>
            <person name="Sun H."/>
            <person name="Yadav J.S."/>
            <person name="Pangilinan J."/>
            <person name="Larsson K.H."/>
            <person name="Matsuura K."/>
            <person name="Barry K."/>
            <person name="Labutti K."/>
            <person name="Kuo R."/>
            <person name="Ohm R.A."/>
            <person name="Bhattacharya S.S."/>
            <person name="Shirouzu T."/>
            <person name="Yoshinaga Y."/>
            <person name="Martin F.M."/>
            <person name="Grigoriev I.V."/>
            <person name="Hibbett D.S."/>
        </authorList>
    </citation>
    <scope>NUCLEOTIDE SEQUENCE [LARGE SCALE GENOMIC DNA]</scope>
    <source>
        <strain evidence="5 6">CBS 109695</strain>
    </source>
</reference>
<feature type="domain" description="CENP-V/GFA" evidence="4">
    <location>
        <begin position="36"/>
        <end position="143"/>
    </location>
</feature>
<dbReference type="SUPFAM" id="SSF51316">
    <property type="entry name" value="Mss4-like"/>
    <property type="match status" value="1"/>
</dbReference>
<evidence type="ECO:0000256" key="2">
    <source>
        <dbReference type="ARBA" id="ARBA00022723"/>
    </source>
</evidence>
<dbReference type="AlphaFoldDB" id="A0A166LJS7"/>
<proteinExistence type="inferred from homology"/>
<gene>
    <name evidence="5" type="ORF">FIBSPDRAFT_466188</name>
</gene>
<dbReference type="PANTHER" id="PTHR28620:SF1">
    <property type="entry name" value="CENP-V_GFA DOMAIN-CONTAINING PROTEIN"/>
    <property type="match status" value="1"/>
</dbReference>
<dbReference type="InterPro" id="IPR011057">
    <property type="entry name" value="Mss4-like_sf"/>
</dbReference>
<evidence type="ECO:0000313" key="5">
    <source>
        <dbReference type="EMBL" id="KZP23032.1"/>
    </source>
</evidence>
<name>A0A166LJS7_9AGAM</name>